<evidence type="ECO:0000313" key="4">
    <source>
        <dbReference type="Proteomes" id="UP000219329"/>
    </source>
</evidence>
<keyword evidence="2" id="KW-0175">Coiled coil</keyword>
<dbReference type="Pfam" id="PF01865">
    <property type="entry name" value="PhoU_div"/>
    <property type="match status" value="1"/>
</dbReference>
<dbReference type="PANTHER" id="PTHR36536:SF3">
    <property type="entry name" value="UPF0111 PROTEIN HI_1603"/>
    <property type="match status" value="1"/>
</dbReference>
<dbReference type="InterPro" id="IPR018445">
    <property type="entry name" value="Put_Phosphate_transp_reg"/>
</dbReference>
<evidence type="ECO:0000256" key="2">
    <source>
        <dbReference type="SAM" id="Coils"/>
    </source>
</evidence>
<dbReference type="AlphaFoldDB" id="A0A2A5WCJ0"/>
<comment type="caution">
    <text evidence="3">The sequence shown here is derived from an EMBL/GenBank/DDBJ whole genome shotgun (WGS) entry which is preliminary data.</text>
</comment>
<proteinExistence type="inferred from homology"/>
<gene>
    <name evidence="3" type="ORF">CNF02_05280</name>
</gene>
<dbReference type="NCBIfam" id="TIGR00153">
    <property type="entry name" value="TIGR00153 family protein"/>
    <property type="match status" value="1"/>
</dbReference>
<evidence type="ECO:0000256" key="1">
    <source>
        <dbReference type="ARBA" id="ARBA00008591"/>
    </source>
</evidence>
<dbReference type="InterPro" id="IPR038078">
    <property type="entry name" value="PhoU-like_sf"/>
</dbReference>
<feature type="coiled-coil region" evidence="2">
    <location>
        <begin position="150"/>
        <end position="177"/>
    </location>
</feature>
<dbReference type="SUPFAM" id="SSF109755">
    <property type="entry name" value="PhoU-like"/>
    <property type="match status" value="1"/>
</dbReference>
<accession>A0A2A5WCJ0</accession>
<dbReference type="PANTHER" id="PTHR36536">
    <property type="entry name" value="UPF0111 PROTEIN HI_1603"/>
    <property type="match status" value="1"/>
</dbReference>
<reference evidence="3 4" key="1">
    <citation type="submission" date="2017-08" db="EMBL/GenBank/DDBJ databases">
        <title>Fine stratification of microbial communities through a metagenomic profile of the photic zone.</title>
        <authorList>
            <person name="Haro-Moreno J.M."/>
            <person name="Lopez-Perez M."/>
            <person name="De La Torre J."/>
            <person name="Picazo A."/>
            <person name="Camacho A."/>
            <person name="Rodriguez-Valera F."/>
        </authorList>
    </citation>
    <scope>NUCLEOTIDE SEQUENCE [LARGE SCALE GENOMIC DNA]</scope>
    <source>
        <strain evidence="3">MED-G28</strain>
    </source>
</reference>
<comment type="similarity">
    <text evidence="1">Belongs to the UPF0111 family.</text>
</comment>
<protein>
    <submittedName>
        <fullName evidence="3">TIGR00153 family protein</fullName>
    </submittedName>
</protein>
<organism evidence="3 4">
    <name type="scientific">OM182 bacterium MED-G28</name>
    <dbReference type="NCBI Taxonomy" id="1986256"/>
    <lineage>
        <taxon>Bacteria</taxon>
        <taxon>Pseudomonadati</taxon>
        <taxon>Pseudomonadota</taxon>
        <taxon>Gammaproteobacteria</taxon>
        <taxon>OMG group</taxon>
        <taxon>OM182 clade</taxon>
    </lineage>
</organism>
<dbReference type="Proteomes" id="UP000219329">
    <property type="component" value="Unassembled WGS sequence"/>
</dbReference>
<sequence length="224" mass="24983">MSNPIAALFGRSPIRPIQEHMANAQRCVILLGDFLDACTSDDWQKAQEHQQAIHAAENEADELKSNVRTNLPKSLLLPVARSDLLELLSIQDRLANRAKDIAGLMLGRKIEVPGSLTDSLLNYYKLSLKTSGQALKAINELDELLEAGFRGKEVELVEDLIKELDNLENKSDIHQVQLRASLYQLEPNLPPVDVMFLYKIIDLIGEIADDSQKVGSRLLILIAH</sequence>
<dbReference type="InterPro" id="IPR002727">
    <property type="entry name" value="DUF47"/>
</dbReference>
<evidence type="ECO:0000313" key="3">
    <source>
        <dbReference type="EMBL" id="PDH34210.1"/>
    </source>
</evidence>
<dbReference type="Gene3D" id="1.20.58.220">
    <property type="entry name" value="Phosphate transport system protein phou homolog 2, domain 2"/>
    <property type="match status" value="1"/>
</dbReference>
<dbReference type="EMBL" id="NTJZ01000004">
    <property type="protein sequence ID" value="PDH34210.1"/>
    <property type="molecule type" value="Genomic_DNA"/>
</dbReference>
<name>A0A2A5WCJ0_9GAMM</name>